<dbReference type="Pfam" id="PF13899">
    <property type="entry name" value="Thioredoxin_7"/>
    <property type="match status" value="1"/>
</dbReference>
<dbReference type="InterPro" id="IPR013766">
    <property type="entry name" value="Thioredoxin_domain"/>
</dbReference>
<keyword evidence="2" id="KW-1003">Cell membrane</keyword>
<dbReference type="Pfam" id="PF02683">
    <property type="entry name" value="DsbD_TM"/>
    <property type="match status" value="1"/>
</dbReference>
<feature type="transmembrane region" description="Helical" evidence="8">
    <location>
        <begin position="316"/>
        <end position="342"/>
    </location>
</feature>
<organism evidence="11 12">
    <name type="scientific">Terriglobus roseus</name>
    <dbReference type="NCBI Taxonomy" id="392734"/>
    <lineage>
        <taxon>Bacteria</taxon>
        <taxon>Pseudomonadati</taxon>
        <taxon>Acidobacteriota</taxon>
        <taxon>Terriglobia</taxon>
        <taxon>Terriglobales</taxon>
        <taxon>Acidobacteriaceae</taxon>
        <taxon>Terriglobus</taxon>
    </lineage>
</organism>
<evidence type="ECO:0000256" key="6">
    <source>
        <dbReference type="ARBA" id="ARBA00023136"/>
    </source>
</evidence>
<dbReference type="InterPro" id="IPR003834">
    <property type="entry name" value="Cyt_c_assmbl_TM_dom"/>
</dbReference>
<accession>A0A1H4TPS8</accession>
<evidence type="ECO:0000256" key="1">
    <source>
        <dbReference type="ARBA" id="ARBA00004651"/>
    </source>
</evidence>
<feature type="transmembrane region" description="Helical" evidence="8">
    <location>
        <begin position="401"/>
        <end position="422"/>
    </location>
</feature>
<evidence type="ECO:0000256" key="8">
    <source>
        <dbReference type="SAM" id="Phobius"/>
    </source>
</evidence>
<sequence>MTTMRFPRAFRLLPALLLAFLSPSLLSGQIGITVGDGGPGPVKAQHLTVEMISAGPQIAAGGKQTVAFVFSMETGWHVYWRNAGFAGYPPRVKWTLPTGVTTGELQFPAPDRLPLDTTVDYGYEDSVAYPVTVEAAPKLKPDAKGNVHLAAKLDWLVCKQVCVPGKADLGLDLKLVPAGTQVSHDGESVGELGAALKSMPKPIPPAFKLTANSVGDRIYLTAVTGTHETDPEFYPMDQDVIADAADVPAFGLEDGAQIQMQKSPAAKTMPATLHGLLKFSPEETYEINLPIVAGAPAVIAGGSTSTTDGGATKLTAISAIALAFVGGMLLNLMPCVFPVLFLKALSLLQSSTEEKHRVRAHGVAYTLGIVASFWLVVAALLALRAGGKQFGWGFQLQSPGFVVVLAAFLFFFALSLSGMFELGLSLTSTGDALTRKSGYTGSFFTGVLATVVATPCVGPFMGAAIGFALAQPAVVTFLVFTSLALGLAAPYLALTLQPAWVRLLPKPGAWMEVLKQVTALPLFGFVIWLVYIYGRLFSGPNSGSDGILRMTLLLTCLLLIAIAAWALGRWPANRWSTIAAVLITVGALAVPLSASHEDATATVWKTFSAEDVRQARASGKAVFVDFTAAWCLSCQVNERVVLNSGDVKKQLQAANVVPMRADWTQYDPKITAALQAVGRSGVPTYIIYPANPQAAPDVLPEVLSKSVVLDAMAKDLKK</sequence>
<dbReference type="SUPFAM" id="SSF52833">
    <property type="entry name" value="Thioredoxin-like"/>
    <property type="match status" value="1"/>
</dbReference>
<evidence type="ECO:0000256" key="2">
    <source>
        <dbReference type="ARBA" id="ARBA00022475"/>
    </source>
</evidence>
<dbReference type="InterPro" id="IPR028250">
    <property type="entry name" value="DsbDN"/>
</dbReference>
<evidence type="ECO:0000313" key="11">
    <source>
        <dbReference type="EMBL" id="SEC58493.1"/>
    </source>
</evidence>
<dbReference type="GO" id="GO:0015035">
    <property type="term" value="F:protein-disulfide reductase activity"/>
    <property type="evidence" value="ECO:0007669"/>
    <property type="project" value="TreeGrafter"/>
</dbReference>
<dbReference type="Proteomes" id="UP000182409">
    <property type="component" value="Unassembled WGS sequence"/>
</dbReference>
<dbReference type="InterPro" id="IPR035671">
    <property type="entry name" value="DsbD_gamma"/>
</dbReference>
<gene>
    <name evidence="11" type="ORF">SAMN05443244_3823</name>
</gene>
<dbReference type="Gene3D" id="3.40.30.10">
    <property type="entry name" value="Glutaredoxin"/>
    <property type="match status" value="1"/>
</dbReference>
<keyword evidence="9" id="KW-0732">Signal</keyword>
<dbReference type="GO" id="GO:0017004">
    <property type="term" value="P:cytochrome complex assembly"/>
    <property type="evidence" value="ECO:0007669"/>
    <property type="project" value="UniProtKB-KW"/>
</dbReference>
<dbReference type="AlphaFoldDB" id="A0A1H4TPS8"/>
<feature type="signal peptide" evidence="9">
    <location>
        <begin position="1"/>
        <end position="27"/>
    </location>
</feature>
<proteinExistence type="predicted"/>
<dbReference type="GO" id="GO:0005886">
    <property type="term" value="C:plasma membrane"/>
    <property type="evidence" value="ECO:0007669"/>
    <property type="project" value="UniProtKB-SubCell"/>
</dbReference>
<feature type="transmembrane region" description="Helical" evidence="8">
    <location>
        <begin position="475"/>
        <end position="496"/>
    </location>
</feature>
<feature type="chain" id="PRO_5010238311" evidence="9">
    <location>
        <begin position="28"/>
        <end position="718"/>
    </location>
</feature>
<dbReference type="CDD" id="cd02953">
    <property type="entry name" value="DsbDgamma"/>
    <property type="match status" value="1"/>
</dbReference>
<evidence type="ECO:0000256" key="5">
    <source>
        <dbReference type="ARBA" id="ARBA00022989"/>
    </source>
</evidence>
<dbReference type="InterPro" id="IPR017937">
    <property type="entry name" value="Thioredoxin_CS"/>
</dbReference>
<keyword evidence="7" id="KW-0676">Redox-active center</keyword>
<evidence type="ECO:0000313" key="12">
    <source>
        <dbReference type="Proteomes" id="UP000182409"/>
    </source>
</evidence>
<keyword evidence="5 8" id="KW-1133">Transmembrane helix</keyword>
<keyword evidence="6 8" id="KW-0472">Membrane</keyword>
<reference evidence="11 12" key="1">
    <citation type="submission" date="2016-10" db="EMBL/GenBank/DDBJ databases">
        <authorList>
            <person name="de Groot N.N."/>
        </authorList>
    </citation>
    <scope>NUCLEOTIDE SEQUENCE [LARGE SCALE GENOMIC DNA]</scope>
    <source>
        <strain evidence="11 12">AB35.6</strain>
    </source>
</reference>
<dbReference type="Pfam" id="PF11412">
    <property type="entry name" value="DsbD_N"/>
    <property type="match status" value="1"/>
</dbReference>
<dbReference type="EMBL" id="FNSD01000001">
    <property type="protein sequence ID" value="SEC58493.1"/>
    <property type="molecule type" value="Genomic_DNA"/>
</dbReference>
<evidence type="ECO:0000256" key="9">
    <source>
        <dbReference type="SAM" id="SignalP"/>
    </source>
</evidence>
<evidence type="ECO:0000259" key="10">
    <source>
        <dbReference type="PROSITE" id="PS51352"/>
    </source>
</evidence>
<keyword evidence="3 8" id="KW-0812">Transmembrane</keyword>
<comment type="subcellular location">
    <subcellularLocation>
        <location evidence="1">Cell membrane</location>
        <topology evidence="1">Multi-pass membrane protein</topology>
    </subcellularLocation>
</comment>
<dbReference type="PROSITE" id="PS00194">
    <property type="entry name" value="THIOREDOXIN_1"/>
    <property type="match status" value="1"/>
</dbReference>
<evidence type="ECO:0000256" key="4">
    <source>
        <dbReference type="ARBA" id="ARBA00022748"/>
    </source>
</evidence>
<dbReference type="InterPro" id="IPR036249">
    <property type="entry name" value="Thioredoxin-like_sf"/>
</dbReference>
<dbReference type="PANTHER" id="PTHR32234">
    <property type="entry name" value="THIOL:DISULFIDE INTERCHANGE PROTEIN DSBD"/>
    <property type="match status" value="1"/>
</dbReference>
<name>A0A1H4TPS8_9BACT</name>
<dbReference type="GO" id="GO:0045454">
    <property type="term" value="P:cell redox homeostasis"/>
    <property type="evidence" value="ECO:0007669"/>
    <property type="project" value="TreeGrafter"/>
</dbReference>
<evidence type="ECO:0000256" key="7">
    <source>
        <dbReference type="ARBA" id="ARBA00023284"/>
    </source>
</evidence>
<dbReference type="PANTHER" id="PTHR32234:SF3">
    <property type="entry name" value="SUPPRESSION OF COPPER SENSITIVITY PROTEIN"/>
    <property type="match status" value="1"/>
</dbReference>
<feature type="transmembrane region" description="Helical" evidence="8">
    <location>
        <begin position="517"/>
        <end position="534"/>
    </location>
</feature>
<evidence type="ECO:0000256" key="3">
    <source>
        <dbReference type="ARBA" id="ARBA00022692"/>
    </source>
</evidence>
<feature type="transmembrane region" description="Helical" evidence="8">
    <location>
        <begin position="363"/>
        <end position="381"/>
    </location>
</feature>
<feature type="transmembrane region" description="Helical" evidence="8">
    <location>
        <begin position="546"/>
        <end position="568"/>
    </location>
</feature>
<feature type="transmembrane region" description="Helical" evidence="8">
    <location>
        <begin position="575"/>
        <end position="594"/>
    </location>
</feature>
<dbReference type="PROSITE" id="PS51352">
    <property type="entry name" value="THIOREDOXIN_2"/>
    <property type="match status" value="1"/>
</dbReference>
<protein>
    <submittedName>
        <fullName evidence="11">Thiol:disulfide interchange protein DsbD</fullName>
    </submittedName>
</protein>
<keyword evidence="4" id="KW-0201">Cytochrome c-type biogenesis</keyword>
<feature type="transmembrane region" description="Helical" evidence="8">
    <location>
        <begin position="443"/>
        <end position="469"/>
    </location>
</feature>
<feature type="domain" description="Thioredoxin" evidence="10">
    <location>
        <begin position="583"/>
        <end position="717"/>
    </location>
</feature>